<comment type="similarity">
    <text evidence="1">Belongs to the phosphate/phosphite/phosphonate binding protein family.</text>
</comment>
<dbReference type="RefSeq" id="WP_313792244.1">
    <property type="nucleotide sequence ID" value="NZ_CP102453.1"/>
</dbReference>
<dbReference type="Pfam" id="PF12974">
    <property type="entry name" value="Phosphonate-bd"/>
    <property type="match status" value="1"/>
</dbReference>
<evidence type="ECO:0000256" key="2">
    <source>
        <dbReference type="ARBA" id="ARBA00022729"/>
    </source>
</evidence>
<evidence type="ECO:0000313" key="5">
    <source>
        <dbReference type="Proteomes" id="UP001315967"/>
    </source>
</evidence>
<dbReference type="NCBIfam" id="TIGR01098">
    <property type="entry name" value="3A0109s03R"/>
    <property type="match status" value="1"/>
</dbReference>
<keyword evidence="5" id="KW-1185">Reference proteome</keyword>
<dbReference type="PANTHER" id="PTHR35841:SF1">
    <property type="entry name" value="PHOSPHONATES-BINDING PERIPLASMIC PROTEIN"/>
    <property type="match status" value="1"/>
</dbReference>
<dbReference type="InterPro" id="IPR005770">
    <property type="entry name" value="PhnD"/>
</dbReference>
<dbReference type="CDD" id="cd01071">
    <property type="entry name" value="PBP2_PhnD_like"/>
    <property type="match status" value="1"/>
</dbReference>
<feature type="chain" id="PRO_5047194146" evidence="3">
    <location>
        <begin position="24"/>
        <end position="297"/>
    </location>
</feature>
<gene>
    <name evidence="4" type="ORF">NRE15_07385</name>
</gene>
<reference evidence="4 5" key="1">
    <citation type="submission" date="2022-08" db="EMBL/GenBank/DDBJ databases">
        <title>Aerococcaceae sp. nov isolated from spoiled eye mask.</title>
        <authorList>
            <person name="Zhou G."/>
            <person name="Xie X.-B."/>
            <person name="Shi Q.-S."/>
            <person name="Wang Y.-S."/>
            <person name="Wen X."/>
            <person name="Peng H."/>
            <person name="Yang X.-J."/>
            <person name="Tao H.-B."/>
            <person name="Huang X.-M."/>
        </authorList>
    </citation>
    <scope>NUCLEOTIDE SEQUENCE [LARGE SCALE GENOMIC DNA]</scope>
    <source>
        <strain evidence="5">DM20194951</strain>
    </source>
</reference>
<protein>
    <submittedName>
        <fullName evidence="4">Phosphate/phosphite/phosphonate ABC transporter substrate-binding protein</fullName>
    </submittedName>
</protein>
<dbReference type="EMBL" id="CP102453">
    <property type="protein sequence ID" value="UUX32745.1"/>
    <property type="molecule type" value="Genomic_DNA"/>
</dbReference>
<evidence type="ECO:0000256" key="3">
    <source>
        <dbReference type="SAM" id="SignalP"/>
    </source>
</evidence>
<keyword evidence="2 3" id="KW-0732">Signal</keyword>
<organism evidence="4 5">
    <name type="scientific">Fundicoccus culcitae</name>
    <dbReference type="NCBI Taxonomy" id="2969821"/>
    <lineage>
        <taxon>Bacteria</taxon>
        <taxon>Bacillati</taxon>
        <taxon>Bacillota</taxon>
        <taxon>Bacilli</taxon>
        <taxon>Lactobacillales</taxon>
        <taxon>Aerococcaceae</taxon>
        <taxon>Fundicoccus</taxon>
    </lineage>
</organism>
<dbReference type="PANTHER" id="PTHR35841">
    <property type="entry name" value="PHOSPHONATES-BINDING PERIPLASMIC PROTEIN"/>
    <property type="match status" value="1"/>
</dbReference>
<dbReference type="Gene3D" id="3.40.190.10">
    <property type="entry name" value="Periplasmic binding protein-like II"/>
    <property type="match status" value="2"/>
</dbReference>
<accession>A0ABY5P2V0</accession>
<evidence type="ECO:0000313" key="4">
    <source>
        <dbReference type="EMBL" id="UUX32745.1"/>
    </source>
</evidence>
<name>A0ABY5P2V0_9LACT</name>
<proteinExistence type="inferred from homology"/>
<feature type="signal peptide" evidence="3">
    <location>
        <begin position="1"/>
        <end position="23"/>
    </location>
</feature>
<evidence type="ECO:0000256" key="1">
    <source>
        <dbReference type="ARBA" id="ARBA00007162"/>
    </source>
</evidence>
<dbReference type="Proteomes" id="UP001315967">
    <property type="component" value="Chromosome"/>
</dbReference>
<dbReference type="SUPFAM" id="SSF53850">
    <property type="entry name" value="Periplasmic binding protein-like II"/>
    <property type="match status" value="1"/>
</dbReference>
<sequence>MKKIIASFLATFTLATAPTAQIAAQDHADWPEEITIVQVPDESNPNTPSLHTQFREHLAEELGIKVNEVTSGTSYAVGIEALASGQIDILLVSPQSYAQSSEKANAELFATNSSDSDYYTVFITQSDNDEINSLEDLEGKSFAFVDAASSSGYVYPKATLLMELGLENERIEQSGYFFENVVFSGGHDNSVVGVSMGDYDAAAVAAQIIAGLTEAGVIEEDSIKVIGRSVDIPNPSFVIRGDLPEDFKQAVQDAFLSFDNGEYFEALYGDAETRFVAIDETYYAPTLEILDLVNEGN</sequence>